<evidence type="ECO:0000256" key="3">
    <source>
        <dbReference type="ARBA" id="ARBA00022729"/>
    </source>
</evidence>
<dbReference type="InterPro" id="IPR006059">
    <property type="entry name" value="SBP"/>
</dbReference>
<evidence type="ECO:0000256" key="2">
    <source>
        <dbReference type="ARBA" id="ARBA00022448"/>
    </source>
</evidence>
<evidence type="ECO:0000313" key="5">
    <source>
        <dbReference type="EMBL" id="POG54159.1"/>
    </source>
</evidence>
<reference evidence="5" key="1">
    <citation type="submission" date="2017-08" db="EMBL/GenBank/DDBJ databases">
        <title>Haloferax marisrubri sp. nov., isolated from the Discovery deep brine-seawater interface in the Red Sea.</title>
        <authorList>
            <person name="Zhang G."/>
            <person name="Stingl U."/>
        </authorList>
    </citation>
    <scope>NUCLEOTIDE SEQUENCE [LARGE SCALE GENOMIC DNA]</scope>
    <source>
        <strain evidence="5">SB3</strain>
    </source>
</reference>
<evidence type="ECO:0000256" key="1">
    <source>
        <dbReference type="ARBA" id="ARBA00008520"/>
    </source>
</evidence>
<comment type="caution">
    <text evidence="5">The sequence shown here is derived from an EMBL/GenBank/DDBJ whole genome shotgun (WGS) entry which is preliminary data.</text>
</comment>
<name>A0A2P4NLZ0_9EURY</name>
<dbReference type="PANTHER" id="PTHR30061:SF50">
    <property type="entry name" value="MALTOSE_MALTODEXTRIN-BINDING PERIPLASMIC PROTEIN"/>
    <property type="match status" value="1"/>
</dbReference>
<dbReference type="AlphaFoldDB" id="A0A2P4NLZ0"/>
<dbReference type="OrthoDB" id="30637at2157"/>
<dbReference type="GO" id="GO:0015768">
    <property type="term" value="P:maltose transport"/>
    <property type="evidence" value="ECO:0007669"/>
    <property type="project" value="TreeGrafter"/>
</dbReference>
<dbReference type="EMBL" id="LOPW02000018">
    <property type="protein sequence ID" value="POG54159.1"/>
    <property type="molecule type" value="Genomic_DNA"/>
</dbReference>
<keyword evidence="3" id="KW-0732">Signal</keyword>
<keyword evidence="2" id="KW-0813">Transport</keyword>
<dbReference type="Pfam" id="PF01547">
    <property type="entry name" value="SBP_bac_1"/>
    <property type="match status" value="1"/>
</dbReference>
<evidence type="ECO:0000313" key="6">
    <source>
        <dbReference type="Proteomes" id="UP000053621"/>
    </source>
</evidence>
<dbReference type="PANTHER" id="PTHR30061">
    <property type="entry name" value="MALTOSE-BINDING PERIPLASMIC PROTEIN"/>
    <property type="match status" value="1"/>
</dbReference>
<dbReference type="InterPro" id="IPR006311">
    <property type="entry name" value="TAT_signal"/>
</dbReference>
<dbReference type="PROSITE" id="PS51318">
    <property type="entry name" value="TAT"/>
    <property type="match status" value="1"/>
</dbReference>
<dbReference type="Proteomes" id="UP000053621">
    <property type="component" value="Unassembled WGS sequence"/>
</dbReference>
<accession>A0A2P4NLZ0</accession>
<evidence type="ECO:0000256" key="4">
    <source>
        <dbReference type="SAM" id="MobiDB-lite"/>
    </source>
</evidence>
<dbReference type="GO" id="GO:0055052">
    <property type="term" value="C:ATP-binding cassette (ABC) transporter complex, substrate-binding subunit-containing"/>
    <property type="evidence" value="ECO:0007669"/>
    <property type="project" value="TreeGrafter"/>
</dbReference>
<dbReference type="RefSeq" id="WP_084816482.1">
    <property type="nucleotide sequence ID" value="NZ_LOPW02000018.1"/>
</dbReference>
<dbReference type="GO" id="GO:1901982">
    <property type="term" value="F:maltose binding"/>
    <property type="evidence" value="ECO:0007669"/>
    <property type="project" value="TreeGrafter"/>
</dbReference>
<gene>
    <name evidence="5" type="ORF">AUR65_015935</name>
</gene>
<feature type="compositionally biased region" description="Gly residues" evidence="4">
    <location>
        <begin position="36"/>
        <end position="48"/>
    </location>
</feature>
<organism evidence="5 6">
    <name type="scientific">Haloferax marisrubri</name>
    <dbReference type="NCBI Taxonomy" id="1544719"/>
    <lineage>
        <taxon>Archaea</taxon>
        <taxon>Methanobacteriati</taxon>
        <taxon>Methanobacteriota</taxon>
        <taxon>Stenosarchaea group</taxon>
        <taxon>Halobacteria</taxon>
        <taxon>Halobacteriales</taxon>
        <taxon>Haloferacaceae</taxon>
        <taxon>Haloferax</taxon>
    </lineage>
</organism>
<sequence>MTDNSIHTGRRKFIKAGGAAAIAGLAGCSGSPPSGTGSGGEESGGGAATGSSGSETQTVEIWIDEGQSASSYGEELDRIFSQFESDTDYEVKLSATPYPEFLDKIQTALSGGQGPDIIKADVVWTAALADKGWLETLDDRYEDADFSTDDFYDASVRTSMWDGDLIGVPYMDGEWGLWYYNADMVEEAGYDPMDPPMETWDDVIQVAKDIKANTGKAPISMTGADTETLSAQWSGFYFTTGASSWLNDDQTEAVIDQESGVKTAQFYQTLNEEGLLPNGTANNNQFDMRKLFTTGQTAMYQVGSWERDILTEKSDINFGITSNPMAPGGEKSSMYGGFNWVMNKNSNAKDGAWQLIERLTTKEAQLNTASLPPAMISASEERFSDWKDPLGRDAGSLLLEQVSNAKPRPVHPKYPSMSTALRQSMQSVLLGDMTAEEAMNDTASKINELL</sequence>
<keyword evidence="6" id="KW-1185">Reference proteome</keyword>
<dbReference type="Gene3D" id="3.40.190.10">
    <property type="entry name" value="Periplasmic binding protein-like II"/>
    <property type="match status" value="1"/>
</dbReference>
<dbReference type="SUPFAM" id="SSF53850">
    <property type="entry name" value="Periplasmic binding protein-like II"/>
    <property type="match status" value="1"/>
</dbReference>
<protein>
    <submittedName>
        <fullName evidence="5">Sugar ABC transporter substrate-binding protein</fullName>
    </submittedName>
</protein>
<dbReference type="GO" id="GO:0042956">
    <property type="term" value="P:maltodextrin transmembrane transport"/>
    <property type="evidence" value="ECO:0007669"/>
    <property type="project" value="TreeGrafter"/>
</dbReference>
<feature type="region of interest" description="Disordered" evidence="4">
    <location>
        <begin position="30"/>
        <end position="55"/>
    </location>
</feature>
<proteinExistence type="inferred from homology"/>
<dbReference type="CDD" id="cd13585">
    <property type="entry name" value="PBP2_TMBP_like"/>
    <property type="match status" value="1"/>
</dbReference>
<comment type="similarity">
    <text evidence="1">Belongs to the bacterial solute-binding protein 1 family.</text>
</comment>